<protein>
    <submittedName>
        <fullName evidence="2">Uncharacterized protein</fullName>
    </submittedName>
</protein>
<organism evidence="2 3">
    <name type="scientific">Deinandra increscens subsp. villosa</name>
    <dbReference type="NCBI Taxonomy" id="3103831"/>
    <lineage>
        <taxon>Eukaryota</taxon>
        <taxon>Viridiplantae</taxon>
        <taxon>Streptophyta</taxon>
        <taxon>Embryophyta</taxon>
        <taxon>Tracheophyta</taxon>
        <taxon>Spermatophyta</taxon>
        <taxon>Magnoliopsida</taxon>
        <taxon>eudicotyledons</taxon>
        <taxon>Gunneridae</taxon>
        <taxon>Pentapetalae</taxon>
        <taxon>asterids</taxon>
        <taxon>campanulids</taxon>
        <taxon>Asterales</taxon>
        <taxon>Asteraceae</taxon>
        <taxon>Asteroideae</taxon>
        <taxon>Heliantheae alliance</taxon>
        <taxon>Madieae</taxon>
        <taxon>Madiinae</taxon>
        <taxon>Deinandra</taxon>
    </lineage>
</organism>
<dbReference type="PANTHER" id="PTHR34278:SF1">
    <property type="entry name" value="PROTEIN THI031, PUTATIVE-RELATED"/>
    <property type="match status" value="1"/>
</dbReference>
<dbReference type="AlphaFoldDB" id="A0AAP0D9X7"/>
<sequence length="212" mass="24021">MKREGRQHGHVVSYYHTPTSSLSRKRFVKMVDSASSMGLFAKVPTKPTNHSKFTGKCRKPRCNDCHLHPVCKSRAKVKGAMKLRSIDPENELTKYCFGASATGVLDNLADGGGGGDYDNDDYDYEDRLEEYSNYNYNYGYDYDYDYEYDDNNSSLDIDHDEDDVDVGKTDDDDDDEVMSFCDVGLCWGDGDDENDDDDDDDGWYLVGGKMLN</sequence>
<dbReference type="EMBL" id="JBCNJP010000015">
    <property type="protein sequence ID" value="KAK9067343.1"/>
    <property type="molecule type" value="Genomic_DNA"/>
</dbReference>
<comment type="caution">
    <text evidence="2">The sequence shown here is derived from an EMBL/GenBank/DDBJ whole genome shotgun (WGS) entry which is preliminary data.</text>
</comment>
<accession>A0AAP0D9X7</accession>
<evidence type="ECO:0000313" key="2">
    <source>
        <dbReference type="EMBL" id="KAK9067343.1"/>
    </source>
</evidence>
<reference evidence="2 3" key="1">
    <citation type="submission" date="2024-04" db="EMBL/GenBank/DDBJ databases">
        <title>The reference genome of an endangered Asteraceae, Deinandra increscens subsp. villosa, native to the Central Coast of California.</title>
        <authorList>
            <person name="Guilliams M."/>
            <person name="Hasenstab-Lehman K."/>
            <person name="Meyer R."/>
            <person name="Mcevoy S."/>
        </authorList>
    </citation>
    <scope>NUCLEOTIDE SEQUENCE [LARGE SCALE GENOMIC DNA]</scope>
    <source>
        <tissue evidence="2">Leaf</tissue>
    </source>
</reference>
<evidence type="ECO:0000256" key="1">
    <source>
        <dbReference type="SAM" id="MobiDB-lite"/>
    </source>
</evidence>
<dbReference type="PANTHER" id="PTHR34278">
    <property type="entry name" value="PROTEIN THI031, PUTATIVE-RELATED"/>
    <property type="match status" value="1"/>
</dbReference>
<feature type="compositionally biased region" description="Acidic residues" evidence="1">
    <location>
        <begin position="158"/>
        <end position="174"/>
    </location>
</feature>
<proteinExistence type="predicted"/>
<dbReference type="Proteomes" id="UP001408789">
    <property type="component" value="Unassembled WGS sequence"/>
</dbReference>
<evidence type="ECO:0000313" key="3">
    <source>
        <dbReference type="Proteomes" id="UP001408789"/>
    </source>
</evidence>
<feature type="region of interest" description="Disordered" evidence="1">
    <location>
        <begin position="151"/>
        <end position="174"/>
    </location>
</feature>
<keyword evidence="3" id="KW-1185">Reference proteome</keyword>
<gene>
    <name evidence="2" type="ORF">SSX86_014669</name>
</gene>
<name>A0AAP0D9X7_9ASTR</name>